<dbReference type="PANTHER" id="PTHR33175">
    <property type="entry name" value="DNA-BINDING PROTEIN HU"/>
    <property type="match status" value="1"/>
</dbReference>
<dbReference type="GO" id="GO:0005829">
    <property type="term" value="C:cytosol"/>
    <property type="evidence" value="ECO:0007669"/>
    <property type="project" value="TreeGrafter"/>
</dbReference>
<accession>A0A4U8Z621</accession>
<evidence type="ECO:0000256" key="5">
    <source>
        <dbReference type="ARBA" id="ARBA00023125"/>
    </source>
</evidence>
<keyword evidence="7" id="KW-0233">DNA recombination</keyword>
<keyword evidence="3" id="KW-0810">Translation regulation</keyword>
<evidence type="ECO:0000256" key="1">
    <source>
        <dbReference type="ARBA" id="ARBA00010529"/>
    </source>
</evidence>
<dbReference type="KEGG" id="mtun:MTUNDRAET4_4156"/>
<evidence type="ECO:0000256" key="4">
    <source>
        <dbReference type="ARBA" id="ARBA00023015"/>
    </source>
</evidence>
<dbReference type="GO" id="GO:0030527">
    <property type="term" value="F:structural constituent of chromatin"/>
    <property type="evidence" value="ECO:0007669"/>
    <property type="project" value="InterPro"/>
</dbReference>
<dbReference type="GO" id="GO:0009893">
    <property type="term" value="P:positive regulation of metabolic process"/>
    <property type="evidence" value="ECO:0007669"/>
    <property type="project" value="UniProtKB-ARBA"/>
</dbReference>
<evidence type="ECO:0000256" key="3">
    <source>
        <dbReference type="ARBA" id="ARBA00022845"/>
    </source>
</evidence>
<dbReference type="InterPro" id="IPR010992">
    <property type="entry name" value="IHF-like_DNA-bd_dom_sf"/>
</dbReference>
<name>A0A4U8Z621_METTU</name>
<dbReference type="GO" id="GO:0006417">
    <property type="term" value="P:regulation of translation"/>
    <property type="evidence" value="ECO:0007669"/>
    <property type="project" value="UniProtKB-KW"/>
</dbReference>
<dbReference type="AlphaFoldDB" id="A0A4U8Z621"/>
<evidence type="ECO:0000256" key="2">
    <source>
        <dbReference type="ARBA" id="ARBA00018329"/>
    </source>
</evidence>
<gene>
    <name evidence="9" type="ORF">MTUNDRAET4_4156</name>
</gene>
<dbReference type="EMBL" id="LR536450">
    <property type="protein sequence ID" value="VFU11037.1"/>
    <property type="molecule type" value="Genomic_DNA"/>
</dbReference>
<dbReference type="GO" id="GO:0003677">
    <property type="term" value="F:DNA binding"/>
    <property type="evidence" value="ECO:0007669"/>
    <property type="project" value="UniProtKB-KW"/>
</dbReference>
<dbReference type="Proteomes" id="UP000294360">
    <property type="component" value="Chromosome"/>
</dbReference>
<dbReference type="InterPro" id="IPR005684">
    <property type="entry name" value="IHF_alpha"/>
</dbReference>
<evidence type="ECO:0000256" key="8">
    <source>
        <dbReference type="RuleBase" id="RU003939"/>
    </source>
</evidence>
<dbReference type="Gene3D" id="4.10.520.10">
    <property type="entry name" value="IHF-like DNA-binding proteins"/>
    <property type="match status" value="1"/>
</dbReference>
<evidence type="ECO:0000256" key="6">
    <source>
        <dbReference type="ARBA" id="ARBA00023163"/>
    </source>
</evidence>
<sequence>MAAAKLNRGAAARDLVRSKNRLLFKGLKYALIQLSQLKAVGGTEVRQASEPQSDAAVNRRTATRAALLDAVYASCPALSRAQAREIFEMALEEIAEALVRGECVKLRSFGMFAVRSKRERIGRNPRTGVEAPIKSRRVLTFKPSPVLSACVNGLSPEEAKKAEE</sequence>
<protein>
    <recommendedName>
        <fullName evidence="2">Integration host factor subunit alpha</fullName>
    </recommendedName>
</protein>
<dbReference type="SMART" id="SM00411">
    <property type="entry name" value="BHL"/>
    <property type="match status" value="1"/>
</dbReference>
<keyword evidence="5" id="KW-0238">DNA-binding</keyword>
<dbReference type="InterPro" id="IPR000119">
    <property type="entry name" value="Hist_DNA-bd"/>
</dbReference>
<organism evidence="9 10">
    <name type="scientific">Methylocella tundrae</name>
    <dbReference type="NCBI Taxonomy" id="227605"/>
    <lineage>
        <taxon>Bacteria</taxon>
        <taxon>Pseudomonadati</taxon>
        <taxon>Pseudomonadota</taxon>
        <taxon>Alphaproteobacteria</taxon>
        <taxon>Hyphomicrobiales</taxon>
        <taxon>Beijerinckiaceae</taxon>
        <taxon>Methylocella</taxon>
    </lineage>
</organism>
<reference evidence="9 10" key="1">
    <citation type="submission" date="2019-03" db="EMBL/GenBank/DDBJ databases">
        <authorList>
            <person name="Kox A.R. M."/>
        </authorList>
    </citation>
    <scope>NUCLEOTIDE SEQUENCE [LARGE SCALE GENOMIC DNA]</scope>
    <source>
        <strain evidence="9">MTUNDRAET4 annotated genome</strain>
    </source>
</reference>
<comment type="similarity">
    <text evidence="1 8">Belongs to the bacterial histone-like protein family.</text>
</comment>
<dbReference type="Pfam" id="PF00216">
    <property type="entry name" value="Bac_DNA_binding"/>
    <property type="match status" value="1"/>
</dbReference>
<dbReference type="GO" id="GO:0006355">
    <property type="term" value="P:regulation of DNA-templated transcription"/>
    <property type="evidence" value="ECO:0007669"/>
    <property type="project" value="InterPro"/>
</dbReference>
<evidence type="ECO:0000256" key="7">
    <source>
        <dbReference type="ARBA" id="ARBA00023172"/>
    </source>
</evidence>
<keyword evidence="4" id="KW-0805">Transcription regulation</keyword>
<dbReference type="CDD" id="cd13835">
    <property type="entry name" value="IHF_A"/>
    <property type="match status" value="1"/>
</dbReference>
<dbReference type="SUPFAM" id="SSF47729">
    <property type="entry name" value="IHF-like DNA-binding proteins"/>
    <property type="match status" value="1"/>
</dbReference>
<proteinExistence type="inferred from homology"/>
<dbReference type="InterPro" id="IPR020816">
    <property type="entry name" value="Histone-like_DNA-bd_CS"/>
</dbReference>
<dbReference type="PRINTS" id="PR01727">
    <property type="entry name" value="DNABINDINGHU"/>
</dbReference>
<dbReference type="PROSITE" id="PS00045">
    <property type="entry name" value="HISTONE_LIKE"/>
    <property type="match status" value="1"/>
</dbReference>
<evidence type="ECO:0000313" key="9">
    <source>
        <dbReference type="EMBL" id="VFU11037.1"/>
    </source>
</evidence>
<keyword evidence="6" id="KW-0804">Transcription</keyword>
<evidence type="ECO:0000313" key="10">
    <source>
        <dbReference type="Proteomes" id="UP000294360"/>
    </source>
</evidence>
<dbReference type="GO" id="GO:0006310">
    <property type="term" value="P:DNA recombination"/>
    <property type="evidence" value="ECO:0007669"/>
    <property type="project" value="UniProtKB-KW"/>
</dbReference>
<dbReference type="PANTHER" id="PTHR33175:SF2">
    <property type="entry name" value="INTEGRATION HOST FACTOR SUBUNIT ALPHA"/>
    <property type="match status" value="1"/>
</dbReference>